<sequence>MDKKCLVVDDVEVSSYVISEIVRDLGFTVFEASDEKSTLNLIKKERFDVIILDWHLRKTQSLPLISEVREIPTALHTPIILCTGVELDKNLSDIKDSGAQGFLKKPTSPENVSNEFKRLSLL</sequence>
<keyword evidence="1 2" id="KW-0597">Phosphoprotein</keyword>
<dbReference type="InterPro" id="IPR011006">
    <property type="entry name" value="CheY-like_superfamily"/>
</dbReference>
<dbReference type="SMART" id="SM00448">
    <property type="entry name" value="REC"/>
    <property type="match status" value="1"/>
</dbReference>
<dbReference type="PROSITE" id="PS50110">
    <property type="entry name" value="RESPONSE_REGULATORY"/>
    <property type="match status" value="1"/>
</dbReference>
<feature type="modified residue" description="4-aspartylphosphate" evidence="2">
    <location>
        <position position="53"/>
    </location>
</feature>
<dbReference type="AlphaFoldDB" id="A0A2W5PYK3"/>
<dbReference type="Pfam" id="PF00072">
    <property type="entry name" value="Response_reg"/>
    <property type="match status" value="1"/>
</dbReference>
<evidence type="ECO:0000256" key="2">
    <source>
        <dbReference type="PROSITE-ProRule" id="PRU00169"/>
    </source>
</evidence>
<dbReference type="GO" id="GO:0000160">
    <property type="term" value="P:phosphorelay signal transduction system"/>
    <property type="evidence" value="ECO:0007669"/>
    <property type="project" value="InterPro"/>
</dbReference>
<evidence type="ECO:0000256" key="1">
    <source>
        <dbReference type="ARBA" id="ARBA00022553"/>
    </source>
</evidence>
<evidence type="ECO:0000313" key="4">
    <source>
        <dbReference type="EMBL" id="PZQ44140.1"/>
    </source>
</evidence>
<comment type="caution">
    <text evidence="4">The sequence shown here is derived from an EMBL/GenBank/DDBJ whole genome shotgun (WGS) entry which is preliminary data.</text>
</comment>
<reference evidence="4 5" key="1">
    <citation type="submission" date="2017-08" db="EMBL/GenBank/DDBJ databases">
        <title>Infants hospitalized years apart are colonized by the same room-sourced microbial strains.</title>
        <authorList>
            <person name="Brooks B."/>
            <person name="Olm M.R."/>
            <person name="Firek B.A."/>
            <person name="Baker R."/>
            <person name="Thomas B.C."/>
            <person name="Morowitz M.J."/>
            <person name="Banfield J.F."/>
        </authorList>
    </citation>
    <scope>NUCLEOTIDE SEQUENCE [LARGE SCALE GENOMIC DNA]</scope>
    <source>
        <strain evidence="4">S2_005_002_R2_29</strain>
    </source>
</reference>
<dbReference type="PANTHER" id="PTHR44591:SF3">
    <property type="entry name" value="RESPONSE REGULATORY DOMAIN-CONTAINING PROTEIN"/>
    <property type="match status" value="1"/>
</dbReference>
<gene>
    <name evidence="4" type="ORF">DI551_10740</name>
</gene>
<dbReference type="Gene3D" id="3.40.50.2300">
    <property type="match status" value="1"/>
</dbReference>
<dbReference type="SUPFAM" id="SSF52172">
    <property type="entry name" value="CheY-like"/>
    <property type="match status" value="1"/>
</dbReference>
<dbReference type="EMBL" id="QFQB01000108">
    <property type="protein sequence ID" value="PZQ44140.1"/>
    <property type="molecule type" value="Genomic_DNA"/>
</dbReference>
<proteinExistence type="predicted"/>
<dbReference type="InterPro" id="IPR001789">
    <property type="entry name" value="Sig_transdc_resp-reg_receiver"/>
</dbReference>
<dbReference type="InterPro" id="IPR050595">
    <property type="entry name" value="Bact_response_regulator"/>
</dbReference>
<evidence type="ECO:0000259" key="3">
    <source>
        <dbReference type="PROSITE" id="PS50110"/>
    </source>
</evidence>
<dbReference type="Proteomes" id="UP000249417">
    <property type="component" value="Unassembled WGS sequence"/>
</dbReference>
<accession>A0A2W5PYK3</accession>
<feature type="domain" description="Response regulatory" evidence="3">
    <location>
        <begin position="4"/>
        <end position="120"/>
    </location>
</feature>
<protein>
    <recommendedName>
        <fullName evidence="3">Response regulatory domain-containing protein</fullName>
    </recommendedName>
</protein>
<evidence type="ECO:0000313" key="5">
    <source>
        <dbReference type="Proteomes" id="UP000249417"/>
    </source>
</evidence>
<name>A0A2W5PYK3_9BACT</name>
<dbReference type="CDD" id="cd00156">
    <property type="entry name" value="REC"/>
    <property type="match status" value="1"/>
</dbReference>
<organism evidence="4 5">
    <name type="scientific">Micavibrio aeruginosavorus</name>
    <dbReference type="NCBI Taxonomy" id="349221"/>
    <lineage>
        <taxon>Bacteria</taxon>
        <taxon>Pseudomonadati</taxon>
        <taxon>Bdellovibrionota</taxon>
        <taxon>Bdellovibrionia</taxon>
        <taxon>Bdellovibrionales</taxon>
        <taxon>Pseudobdellovibrionaceae</taxon>
        <taxon>Micavibrio</taxon>
    </lineage>
</organism>
<dbReference type="PANTHER" id="PTHR44591">
    <property type="entry name" value="STRESS RESPONSE REGULATOR PROTEIN 1"/>
    <property type="match status" value="1"/>
</dbReference>